<keyword evidence="1" id="KW-0812">Transmembrane</keyword>
<dbReference type="Proteomes" id="UP000737171">
    <property type="component" value="Unassembled WGS sequence"/>
</dbReference>
<feature type="transmembrane region" description="Helical" evidence="1">
    <location>
        <begin position="140"/>
        <end position="159"/>
    </location>
</feature>
<evidence type="ECO:0000313" key="3">
    <source>
        <dbReference type="Proteomes" id="UP000737171"/>
    </source>
</evidence>
<name>A0ABX2EI76_9BURK</name>
<keyword evidence="1" id="KW-0472">Membrane</keyword>
<feature type="transmembrane region" description="Helical" evidence="1">
    <location>
        <begin position="107"/>
        <end position="128"/>
    </location>
</feature>
<comment type="caution">
    <text evidence="2">The sequence shown here is derived from an EMBL/GenBank/DDBJ whole genome shotgun (WGS) entry which is preliminary data.</text>
</comment>
<accession>A0ABX2EI76</accession>
<dbReference type="EMBL" id="JABRWJ010000004">
    <property type="protein sequence ID" value="NRF68330.1"/>
    <property type="molecule type" value="Genomic_DNA"/>
</dbReference>
<sequence>MELQMSHAWERRAPDWKAAAVAGFAAGAVLMVLELLWEATMGPAGPWRIPHLVAALVLGPDILKPAILPFDLGVVTIALVVHYVIGIAFGLALGALIAGFHYETSLGVIQAIGAIFGFAMYLFNFHAMSQVFPWFAELRGWGTLVAQLAFGVIAAVLYWKLARTSDAGS</sequence>
<gene>
    <name evidence="2" type="ORF">HLB44_15155</name>
</gene>
<keyword evidence="3" id="KW-1185">Reference proteome</keyword>
<proteinExistence type="predicted"/>
<organism evidence="2 3">
    <name type="scientific">Pseudaquabacterium terrae</name>
    <dbReference type="NCBI Taxonomy" id="2732868"/>
    <lineage>
        <taxon>Bacteria</taxon>
        <taxon>Pseudomonadati</taxon>
        <taxon>Pseudomonadota</taxon>
        <taxon>Betaproteobacteria</taxon>
        <taxon>Burkholderiales</taxon>
        <taxon>Sphaerotilaceae</taxon>
        <taxon>Pseudaquabacterium</taxon>
    </lineage>
</organism>
<reference evidence="2 3" key="1">
    <citation type="submission" date="2020-05" db="EMBL/GenBank/DDBJ databases">
        <title>Aquincola sp. isolate from soil.</title>
        <authorList>
            <person name="Han J."/>
            <person name="Kim D.-U."/>
        </authorList>
    </citation>
    <scope>NUCLEOTIDE SEQUENCE [LARGE SCALE GENOMIC DNA]</scope>
    <source>
        <strain evidence="2 3">S2</strain>
    </source>
</reference>
<keyword evidence="1" id="KW-1133">Transmembrane helix</keyword>
<feature type="transmembrane region" description="Helical" evidence="1">
    <location>
        <begin position="16"/>
        <end position="37"/>
    </location>
</feature>
<evidence type="ECO:0000313" key="2">
    <source>
        <dbReference type="EMBL" id="NRF68330.1"/>
    </source>
</evidence>
<evidence type="ECO:0000256" key="1">
    <source>
        <dbReference type="SAM" id="Phobius"/>
    </source>
</evidence>
<dbReference type="RefSeq" id="WP_173123875.1">
    <property type="nucleotide sequence ID" value="NZ_JABRWJ010000004.1"/>
</dbReference>
<protein>
    <submittedName>
        <fullName evidence="2">Uncharacterized protein</fullName>
    </submittedName>
</protein>
<feature type="transmembrane region" description="Helical" evidence="1">
    <location>
        <begin position="74"/>
        <end position="100"/>
    </location>
</feature>